<gene>
    <name evidence="2" type="ORF">ACFSCW_08250</name>
</gene>
<evidence type="ECO:0000313" key="3">
    <source>
        <dbReference type="Proteomes" id="UP001597115"/>
    </source>
</evidence>
<organism evidence="2 3">
    <name type="scientific">Sphingomonas tabacisoli</name>
    <dbReference type="NCBI Taxonomy" id="2249466"/>
    <lineage>
        <taxon>Bacteria</taxon>
        <taxon>Pseudomonadati</taxon>
        <taxon>Pseudomonadota</taxon>
        <taxon>Alphaproteobacteria</taxon>
        <taxon>Sphingomonadales</taxon>
        <taxon>Sphingomonadaceae</taxon>
        <taxon>Sphingomonas</taxon>
    </lineage>
</organism>
<dbReference type="InterPro" id="IPR011990">
    <property type="entry name" value="TPR-like_helical_dom_sf"/>
</dbReference>
<dbReference type="PROSITE" id="PS50005">
    <property type="entry name" value="TPR"/>
    <property type="match status" value="1"/>
</dbReference>
<dbReference type="PANTHER" id="PTHR12558:SF13">
    <property type="entry name" value="CELL DIVISION CYCLE PROTEIN 27 HOMOLOG"/>
    <property type="match status" value="1"/>
</dbReference>
<sequence>MAAALLIPAGAQAKKTTAAVQPSMLAAYARARLAGSDGALDKASQAYSAVLAVRPDDASIAARAYRQALVAGDIALALKAAAALDKAGALPADGQLLYLSQALKTKNWAAANAAVEVLGKDGSFDFMVPVLRAWVAQASRQSDPFAILDAPNGSALTAALASEQRPLLLIASGKLDEAATVAQAQALAAGGGSPALKLAVASRLLAAGRKDAALTLLRGDDAVIASARALAEAGKPLRAGSPDAAGGVAAIFVRVGEAIQSDPRSPVGLTLARLAVYLDPSNDGATVMLARLLANAGQQESALSLLAKVAPDSLYAGPATDSRVGILTEQGRREEALALAQAKAEGAGATLADLVRTGDLLDALDRHAEAAKAYDRAIAVAERTPDMADKAWSIWLLKGGALEKGGDWAAAKPALEKAVQLSPLQPVALNYLGYAQLERRENVKNALALIERASQLKPDDPAITDSLGWAHYLVGDVAKAIPTLEKAVQGQPSDPTINEHLGDAYWAVGRKYEARYAWSAAAVFADSADVAARAKAKAEGGFTPALAAR</sequence>
<dbReference type="SMART" id="SM00028">
    <property type="entry name" value="TPR"/>
    <property type="match status" value="5"/>
</dbReference>
<comment type="caution">
    <text evidence="2">The sequence shown here is derived from an EMBL/GenBank/DDBJ whole genome shotgun (WGS) entry which is preliminary data.</text>
</comment>
<dbReference type="RefSeq" id="WP_380888368.1">
    <property type="nucleotide sequence ID" value="NZ_JBHUDY010000001.1"/>
</dbReference>
<evidence type="ECO:0000313" key="2">
    <source>
        <dbReference type="EMBL" id="MFD1611789.1"/>
    </source>
</evidence>
<evidence type="ECO:0000256" key="1">
    <source>
        <dbReference type="PROSITE-ProRule" id="PRU00339"/>
    </source>
</evidence>
<dbReference type="PANTHER" id="PTHR12558">
    <property type="entry name" value="CELL DIVISION CYCLE 16,23,27"/>
    <property type="match status" value="1"/>
</dbReference>
<dbReference type="InterPro" id="IPR019734">
    <property type="entry name" value="TPR_rpt"/>
</dbReference>
<reference evidence="3" key="1">
    <citation type="journal article" date="2019" name="Int. J. Syst. Evol. Microbiol.">
        <title>The Global Catalogue of Microorganisms (GCM) 10K type strain sequencing project: providing services to taxonomists for standard genome sequencing and annotation.</title>
        <authorList>
            <consortium name="The Broad Institute Genomics Platform"/>
            <consortium name="The Broad Institute Genome Sequencing Center for Infectious Disease"/>
            <person name="Wu L."/>
            <person name="Ma J."/>
        </authorList>
    </citation>
    <scope>NUCLEOTIDE SEQUENCE [LARGE SCALE GENOMIC DNA]</scope>
    <source>
        <strain evidence="3">CGMCC 1.16275</strain>
    </source>
</reference>
<dbReference type="Pfam" id="PF13432">
    <property type="entry name" value="TPR_16"/>
    <property type="match status" value="2"/>
</dbReference>
<keyword evidence="3" id="KW-1185">Reference proteome</keyword>
<feature type="repeat" description="TPR" evidence="1">
    <location>
        <begin position="461"/>
        <end position="494"/>
    </location>
</feature>
<protein>
    <submittedName>
        <fullName evidence="2">Tetratricopeptide repeat protein</fullName>
    </submittedName>
</protein>
<dbReference type="EMBL" id="JBHUDY010000001">
    <property type="protein sequence ID" value="MFD1611789.1"/>
    <property type="molecule type" value="Genomic_DNA"/>
</dbReference>
<name>A0ABW4I1H5_9SPHN</name>
<dbReference type="Gene3D" id="1.25.40.10">
    <property type="entry name" value="Tetratricopeptide repeat domain"/>
    <property type="match status" value="2"/>
</dbReference>
<dbReference type="Proteomes" id="UP001597115">
    <property type="component" value="Unassembled WGS sequence"/>
</dbReference>
<proteinExistence type="predicted"/>
<dbReference type="SUPFAM" id="SSF48452">
    <property type="entry name" value="TPR-like"/>
    <property type="match status" value="2"/>
</dbReference>
<keyword evidence="1" id="KW-0802">TPR repeat</keyword>
<accession>A0ABW4I1H5</accession>